<protein>
    <submittedName>
        <fullName evidence="1">Uncharacterized protein</fullName>
    </submittedName>
</protein>
<evidence type="ECO:0000313" key="2">
    <source>
        <dbReference type="Proteomes" id="UP001595867"/>
    </source>
</evidence>
<evidence type="ECO:0000313" key="1">
    <source>
        <dbReference type="EMBL" id="MFC4070260.1"/>
    </source>
</evidence>
<keyword evidence="2" id="KW-1185">Reference proteome</keyword>
<dbReference type="EMBL" id="JBHSBL010000024">
    <property type="protein sequence ID" value="MFC4070260.1"/>
    <property type="molecule type" value="Genomic_DNA"/>
</dbReference>
<organism evidence="1 2">
    <name type="scientific">Actinoplanes subglobosus</name>
    <dbReference type="NCBI Taxonomy" id="1547892"/>
    <lineage>
        <taxon>Bacteria</taxon>
        <taxon>Bacillati</taxon>
        <taxon>Actinomycetota</taxon>
        <taxon>Actinomycetes</taxon>
        <taxon>Micromonosporales</taxon>
        <taxon>Micromonosporaceae</taxon>
        <taxon>Actinoplanes</taxon>
    </lineage>
</organism>
<dbReference type="Proteomes" id="UP001595867">
    <property type="component" value="Unassembled WGS sequence"/>
</dbReference>
<proteinExistence type="predicted"/>
<name>A0ABV8J8E7_9ACTN</name>
<gene>
    <name evidence="1" type="ORF">ACFO0C_35470</name>
</gene>
<reference evidence="2" key="1">
    <citation type="journal article" date="2019" name="Int. J. Syst. Evol. Microbiol.">
        <title>The Global Catalogue of Microorganisms (GCM) 10K type strain sequencing project: providing services to taxonomists for standard genome sequencing and annotation.</title>
        <authorList>
            <consortium name="The Broad Institute Genomics Platform"/>
            <consortium name="The Broad Institute Genome Sequencing Center for Infectious Disease"/>
            <person name="Wu L."/>
            <person name="Ma J."/>
        </authorList>
    </citation>
    <scope>NUCLEOTIDE SEQUENCE [LARGE SCALE GENOMIC DNA]</scope>
    <source>
        <strain evidence="2">TBRC 5832</strain>
    </source>
</reference>
<dbReference type="RefSeq" id="WP_378071146.1">
    <property type="nucleotide sequence ID" value="NZ_JBHSBL010000024.1"/>
</dbReference>
<accession>A0ABV8J8E7</accession>
<sequence length="173" mass="18755">MHRYVWAALVLLTVSAGVIVLNDDGDPQDVRGQIMTRMRSTLEQADPATHQHAGHTAAAGRSEIVCGVRVYGYEPAEAAVFADVRTVYGFHMCGVAEPLVPWDVAVKLAGPLILDLSTDPAGIQVVEATADIRFVDRLQQMFPARYAELALTEALSETEMTDLRGRYDTAAGL</sequence>
<comment type="caution">
    <text evidence="1">The sequence shown here is derived from an EMBL/GenBank/DDBJ whole genome shotgun (WGS) entry which is preliminary data.</text>
</comment>